<dbReference type="RefSeq" id="WP_330134782.1">
    <property type="nucleotide sequence ID" value="NZ_JAUTXY010000009.1"/>
</dbReference>
<evidence type="ECO:0000313" key="2">
    <source>
        <dbReference type="Proteomes" id="UP001336020"/>
    </source>
</evidence>
<evidence type="ECO:0000313" key="1">
    <source>
        <dbReference type="EMBL" id="MEE2059550.1"/>
    </source>
</evidence>
<dbReference type="SUPFAM" id="SSF47794">
    <property type="entry name" value="Rad51 N-terminal domain-like"/>
    <property type="match status" value="1"/>
</dbReference>
<proteinExistence type="predicted"/>
<accession>A0ABU7LDC3</accession>
<reference evidence="1 2" key="1">
    <citation type="submission" date="2023-07" db="EMBL/GenBank/DDBJ databases">
        <authorList>
            <person name="Girao M."/>
            <person name="Carvalho M.F."/>
        </authorList>
    </citation>
    <scope>NUCLEOTIDE SEQUENCE [LARGE SCALE GENOMIC DNA]</scope>
    <source>
        <strain evidence="1 2">YIM65754</strain>
    </source>
</reference>
<comment type="caution">
    <text evidence="1">The sequence shown here is derived from an EMBL/GenBank/DDBJ whole genome shotgun (WGS) entry which is preliminary data.</text>
</comment>
<organism evidence="1 2">
    <name type="scientific">Rhodococcus artemisiae</name>
    <dbReference type="NCBI Taxonomy" id="714159"/>
    <lineage>
        <taxon>Bacteria</taxon>
        <taxon>Bacillati</taxon>
        <taxon>Actinomycetota</taxon>
        <taxon>Actinomycetes</taxon>
        <taxon>Mycobacteriales</taxon>
        <taxon>Nocardiaceae</taxon>
        <taxon>Rhodococcus</taxon>
    </lineage>
</organism>
<gene>
    <name evidence="1" type="ORF">Q7514_18700</name>
</gene>
<protein>
    <recommendedName>
        <fullName evidence="3">Helix-hairpin-helix protein</fullName>
    </recommendedName>
</protein>
<name>A0ABU7LDC3_9NOCA</name>
<evidence type="ECO:0008006" key="3">
    <source>
        <dbReference type="Google" id="ProtNLM"/>
    </source>
</evidence>
<dbReference type="InterPro" id="IPR010995">
    <property type="entry name" value="DNA_repair_Rad51/TF_NusA_a-hlx"/>
</dbReference>
<dbReference type="EMBL" id="JAUTXY010000009">
    <property type="protein sequence ID" value="MEE2059550.1"/>
    <property type="molecule type" value="Genomic_DNA"/>
</dbReference>
<dbReference type="Proteomes" id="UP001336020">
    <property type="component" value="Unassembled WGS sequence"/>
</dbReference>
<keyword evidence="2" id="KW-1185">Reference proteome</keyword>
<sequence>MTTARQVRKAALYLPEVEEGARSGTITFSVRGKVFVSIADGGVVQLRLSEEVIVDALERHPSGEQLVQRGAVIGFRIPLADINGQDLNGLVRQAWIFRAPKRLAAALAEADSGTLPSHSDLPTSIGKPATQALLSAGVVTLDDVAARPKAELAALHGVGPKALRILEEAVRESSRIQASEERQR</sequence>
<dbReference type="Gene3D" id="1.10.150.20">
    <property type="entry name" value="5' to 3' exonuclease, C-terminal subdomain"/>
    <property type="match status" value="1"/>
</dbReference>